<sequence>MRKFLVVFLILLAALVVAADIGARSFAQNTLAERLAQQMEMSEEPDVSIEGWAFLPQVVSGTYTEVNIEAASATMGGVTVEKVEATASEVEAPLSDLMNEPTVTAGRVDGSFVVPYTYFNPYLPEGMTISTENGEPRISGELAFPELGLSTSVSTGGEFTVEDDTLYVTPIDIEVGDVPFDVDGVVTNMLTFSAQVPELPFGLTATDMEATSSGLKITGTGEDVPLTGSEAV</sequence>
<keyword evidence="3" id="KW-1185">Reference proteome</keyword>
<protein>
    <recommendedName>
        <fullName evidence="4">DUF2993 domain-containing protein</fullName>
    </recommendedName>
</protein>
<accession>A0A840WAY0</accession>
<evidence type="ECO:0000313" key="2">
    <source>
        <dbReference type="EMBL" id="MBB5493314.1"/>
    </source>
</evidence>
<name>A0A840WAY0_9ACTN</name>
<dbReference type="InterPro" id="IPR021373">
    <property type="entry name" value="DUF2993"/>
</dbReference>
<dbReference type="EMBL" id="JACHDO010000001">
    <property type="protein sequence ID" value="MBB5493314.1"/>
    <property type="molecule type" value="Genomic_DNA"/>
</dbReference>
<feature type="signal peptide" evidence="1">
    <location>
        <begin position="1"/>
        <end position="18"/>
    </location>
</feature>
<proteinExistence type="predicted"/>
<dbReference type="Proteomes" id="UP000579647">
    <property type="component" value="Unassembled WGS sequence"/>
</dbReference>
<organism evidence="2 3">
    <name type="scientific">Nocardiopsis metallicus</name>
    <dbReference type="NCBI Taxonomy" id="179819"/>
    <lineage>
        <taxon>Bacteria</taxon>
        <taxon>Bacillati</taxon>
        <taxon>Actinomycetota</taxon>
        <taxon>Actinomycetes</taxon>
        <taxon>Streptosporangiales</taxon>
        <taxon>Nocardiopsidaceae</taxon>
        <taxon>Nocardiopsis</taxon>
    </lineage>
</organism>
<evidence type="ECO:0008006" key="4">
    <source>
        <dbReference type="Google" id="ProtNLM"/>
    </source>
</evidence>
<dbReference type="AlphaFoldDB" id="A0A840WAY0"/>
<feature type="chain" id="PRO_5039620594" description="DUF2993 domain-containing protein" evidence="1">
    <location>
        <begin position="19"/>
        <end position="232"/>
    </location>
</feature>
<dbReference type="Pfam" id="PF11209">
    <property type="entry name" value="LmeA"/>
    <property type="match status" value="1"/>
</dbReference>
<comment type="caution">
    <text evidence="2">The sequence shown here is derived from an EMBL/GenBank/DDBJ whole genome shotgun (WGS) entry which is preliminary data.</text>
</comment>
<keyword evidence="1" id="KW-0732">Signal</keyword>
<gene>
    <name evidence="2" type="ORF">HNR07_004451</name>
</gene>
<dbReference type="RefSeq" id="WP_184366592.1">
    <property type="nucleotide sequence ID" value="NZ_BAAAKM010000007.1"/>
</dbReference>
<evidence type="ECO:0000313" key="3">
    <source>
        <dbReference type="Proteomes" id="UP000579647"/>
    </source>
</evidence>
<evidence type="ECO:0000256" key="1">
    <source>
        <dbReference type="SAM" id="SignalP"/>
    </source>
</evidence>
<reference evidence="2 3" key="1">
    <citation type="submission" date="2020-08" db="EMBL/GenBank/DDBJ databases">
        <title>Sequencing the genomes of 1000 actinobacteria strains.</title>
        <authorList>
            <person name="Klenk H.-P."/>
        </authorList>
    </citation>
    <scope>NUCLEOTIDE SEQUENCE [LARGE SCALE GENOMIC DNA]</scope>
    <source>
        <strain evidence="2 3">DSM 44598</strain>
    </source>
</reference>